<dbReference type="EMBL" id="JAWLKI010000001">
    <property type="protein sequence ID" value="MDV6306030.1"/>
    <property type="molecule type" value="Genomic_DNA"/>
</dbReference>
<feature type="domain" description="Helix-turn-helix" evidence="1">
    <location>
        <begin position="45"/>
        <end position="91"/>
    </location>
</feature>
<organism evidence="2 3">
    <name type="scientific">Gordonia amicalis</name>
    <dbReference type="NCBI Taxonomy" id="89053"/>
    <lineage>
        <taxon>Bacteria</taxon>
        <taxon>Bacillati</taxon>
        <taxon>Actinomycetota</taxon>
        <taxon>Actinomycetes</taxon>
        <taxon>Mycobacteriales</taxon>
        <taxon>Gordoniaceae</taxon>
        <taxon>Gordonia</taxon>
    </lineage>
</organism>
<dbReference type="InterPro" id="IPR010093">
    <property type="entry name" value="SinI_DNA-bd"/>
</dbReference>
<dbReference type="Pfam" id="PF12728">
    <property type="entry name" value="HTH_17"/>
    <property type="match status" value="1"/>
</dbReference>
<sequence>MVSRFVAQCPESPKIVLAPTPRTPQTESHPYRGLKPCGVVVGQKFLSVEQAGQIVGVSGRTIRRWVASGRLTGYRVGPKLLRVSAAELDRLATPVV</sequence>
<reference evidence="2 3" key="1">
    <citation type="submission" date="2023-10" db="EMBL/GenBank/DDBJ databases">
        <title>Development of a sustainable strategy for remediation of hydrocarbon-contaminated territories based on the waste exchange concept.</title>
        <authorList>
            <person name="Krivoruchko A."/>
        </authorList>
    </citation>
    <scope>NUCLEOTIDE SEQUENCE [LARGE SCALE GENOMIC DNA]</scope>
    <source>
        <strain evidence="2 3">IEGM 1266</strain>
    </source>
</reference>
<keyword evidence="3" id="KW-1185">Reference proteome</keyword>
<comment type="caution">
    <text evidence="2">The sequence shown here is derived from an EMBL/GenBank/DDBJ whole genome shotgun (WGS) entry which is preliminary data.</text>
</comment>
<dbReference type="InterPro" id="IPR009061">
    <property type="entry name" value="DNA-bd_dom_put_sf"/>
</dbReference>
<evidence type="ECO:0000259" key="1">
    <source>
        <dbReference type="Pfam" id="PF12728"/>
    </source>
</evidence>
<proteinExistence type="predicted"/>
<name>A0ABU4D8H5_9ACTN</name>
<dbReference type="Proteomes" id="UP001185779">
    <property type="component" value="Unassembled WGS sequence"/>
</dbReference>
<dbReference type="RefSeq" id="WP_096273871.1">
    <property type="nucleotide sequence ID" value="NZ_JAWLKI010000001.1"/>
</dbReference>
<dbReference type="NCBIfam" id="TIGR01764">
    <property type="entry name" value="excise"/>
    <property type="match status" value="1"/>
</dbReference>
<gene>
    <name evidence="2" type="ORF">R3P94_01500</name>
</gene>
<evidence type="ECO:0000313" key="2">
    <source>
        <dbReference type="EMBL" id="MDV6306030.1"/>
    </source>
</evidence>
<dbReference type="InterPro" id="IPR041657">
    <property type="entry name" value="HTH_17"/>
</dbReference>
<dbReference type="SUPFAM" id="SSF46955">
    <property type="entry name" value="Putative DNA-binding domain"/>
    <property type="match status" value="1"/>
</dbReference>
<accession>A0ABU4D8H5</accession>
<evidence type="ECO:0000313" key="3">
    <source>
        <dbReference type="Proteomes" id="UP001185779"/>
    </source>
</evidence>
<protein>
    <submittedName>
        <fullName evidence="2">Helix-turn-helix domain-containing protein</fullName>
    </submittedName>
</protein>